<evidence type="ECO:0000313" key="2">
    <source>
        <dbReference type="EMBL" id="GAA4314582.1"/>
    </source>
</evidence>
<dbReference type="InterPro" id="IPR016181">
    <property type="entry name" value="Acyl_CoA_acyltransferase"/>
</dbReference>
<name>A0ABP8G060_9BACT</name>
<accession>A0ABP8G060</accession>
<dbReference type="SUPFAM" id="SSF55729">
    <property type="entry name" value="Acyl-CoA N-acyltransferases (Nat)"/>
    <property type="match status" value="1"/>
</dbReference>
<dbReference type="PROSITE" id="PS51729">
    <property type="entry name" value="GNAT_YJDJ"/>
    <property type="match status" value="1"/>
</dbReference>
<protein>
    <submittedName>
        <fullName evidence="2">GNAT family N-acetyltransferase</fullName>
    </submittedName>
</protein>
<dbReference type="PANTHER" id="PTHR31435">
    <property type="entry name" value="PROTEIN NATD1"/>
    <property type="match status" value="1"/>
</dbReference>
<dbReference type="PANTHER" id="PTHR31435:SF9">
    <property type="entry name" value="PROTEIN NATD1"/>
    <property type="match status" value="1"/>
</dbReference>
<dbReference type="EMBL" id="BAABGX010000003">
    <property type="protein sequence ID" value="GAA4314582.1"/>
    <property type="molecule type" value="Genomic_DNA"/>
</dbReference>
<organism evidence="2 3">
    <name type="scientific">Nibribacter koreensis</name>
    <dbReference type="NCBI Taxonomy" id="1084519"/>
    <lineage>
        <taxon>Bacteria</taxon>
        <taxon>Pseudomonadati</taxon>
        <taxon>Bacteroidota</taxon>
        <taxon>Cytophagia</taxon>
        <taxon>Cytophagales</taxon>
        <taxon>Hymenobacteraceae</taxon>
        <taxon>Nibribacter</taxon>
    </lineage>
</organism>
<dbReference type="RefSeq" id="WP_345169074.1">
    <property type="nucleotide sequence ID" value="NZ_BAABGX010000003.1"/>
</dbReference>
<dbReference type="InterPro" id="IPR045057">
    <property type="entry name" value="Gcn5-rel_NAT"/>
</dbReference>
<evidence type="ECO:0000259" key="1">
    <source>
        <dbReference type="PROSITE" id="PS51729"/>
    </source>
</evidence>
<keyword evidence="3" id="KW-1185">Reference proteome</keyword>
<evidence type="ECO:0000313" key="3">
    <source>
        <dbReference type="Proteomes" id="UP001501844"/>
    </source>
</evidence>
<reference evidence="3" key="1">
    <citation type="journal article" date="2019" name="Int. J. Syst. Evol. Microbiol.">
        <title>The Global Catalogue of Microorganisms (GCM) 10K type strain sequencing project: providing services to taxonomists for standard genome sequencing and annotation.</title>
        <authorList>
            <consortium name="The Broad Institute Genomics Platform"/>
            <consortium name="The Broad Institute Genome Sequencing Center for Infectious Disease"/>
            <person name="Wu L."/>
            <person name="Ma J."/>
        </authorList>
    </citation>
    <scope>NUCLEOTIDE SEQUENCE [LARGE SCALE GENOMIC DNA]</scope>
    <source>
        <strain evidence="3">JCM 17917</strain>
    </source>
</reference>
<sequence length="88" mass="9931">MALDIKHDTENQQFTAYMDNQEIGELAYALPADKVMDFQHTYIEDQYRGKGLAGELIQHGLDHAKQNGFEVRATCTAVATYLKKNPQA</sequence>
<comment type="caution">
    <text evidence="2">The sequence shown here is derived from an EMBL/GenBank/DDBJ whole genome shotgun (WGS) entry which is preliminary data.</text>
</comment>
<dbReference type="Gene3D" id="3.40.630.30">
    <property type="match status" value="1"/>
</dbReference>
<dbReference type="InterPro" id="IPR031165">
    <property type="entry name" value="GNAT_YJDJ"/>
</dbReference>
<feature type="domain" description="N-acetyltransferase" evidence="1">
    <location>
        <begin position="6"/>
        <end position="88"/>
    </location>
</feature>
<dbReference type="CDD" id="cd04301">
    <property type="entry name" value="NAT_SF"/>
    <property type="match status" value="1"/>
</dbReference>
<dbReference type="Proteomes" id="UP001501844">
    <property type="component" value="Unassembled WGS sequence"/>
</dbReference>
<dbReference type="Pfam" id="PF14542">
    <property type="entry name" value="Acetyltransf_CG"/>
    <property type="match status" value="1"/>
</dbReference>
<gene>
    <name evidence="2" type="ORF">GCM10023183_34820</name>
</gene>
<proteinExistence type="predicted"/>